<dbReference type="PROSITE" id="PS50045">
    <property type="entry name" value="SIGMA54_INTERACT_4"/>
    <property type="match status" value="1"/>
</dbReference>
<evidence type="ECO:0000256" key="5">
    <source>
        <dbReference type="ARBA" id="ARBA00023125"/>
    </source>
</evidence>
<gene>
    <name evidence="12" type="primary">zraR</name>
    <name evidence="12" type="ORF">AFCDBAGC_0802</name>
</gene>
<feature type="domain" description="Sigma-54 factor interaction" evidence="10">
    <location>
        <begin position="138"/>
        <end position="362"/>
    </location>
</feature>
<evidence type="ECO:0000259" key="11">
    <source>
        <dbReference type="PROSITE" id="PS50110"/>
    </source>
</evidence>
<dbReference type="Pfam" id="PF00158">
    <property type="entry name" value="Sigma54_activat"/>
    <property type="match status" value="1"/>
</dbReference>
<dbReference type="CDD" id="cd00156">
    <property type="entry name" value="REC"/>
    <property type="match status" value="1"/>
</dbReference>
<keyword evidence="4" id="KW-0805">Transcription regulation</keyword>
<evidence type="ECO:0000256" key="7">
    <source>
        <dbReference type="ARBA" id="ARBA00023163"/>
    </source>
</evidence>
<evidence type="ECO:0000313" key="12">
    <source>
        <dbReference type="EMBL" id="GJD42960.1"/>
    </source>
</evidence>
<dbReference type="InterPro" id="IPR002197">
    <property type="entry name" value="HTH_Fis"/>
</dbReference>
<dbReference type="InterPro" id="IPR027417">
    <property type="entry name" value="P-loop_NTPase"/>
</dbReference>
<proteinExistence type="predicted"/>
<dbReference type="SUPFAM" id="SSF52540">
    <property type="entry name" value="P-loop containing nucleoside triphosphate hydrolases"/>
    <property type="match status" value="1"/>
</dbReference>
<dbReference type="CDD" id="cd00009">
    <property type="entry name" value="AAA"/>
    <property type="match status" value="1"/>
</dbReference>
<organism evidence="12 13">
    <name type="scientific">Methylobacterium cerastii</name>
    <dbReference type="NCBI Taxonomy" id="932741"/>
    <lineage>
        <taxon>Bacteria</taxon>
        <taxon>Pseudomonadati</taxon>
        <taxon>Pseudomonadota</taxon>
        <taxon>Alphaproteobacteria</taxon>
        <taxon>Hyphomicrobiales</taxon>
        <taxon>Methylobacteriaceae</taxon>
        <taxon>Methylobacterium</taxon>
    </lineage>
</organism>
<evidence type="ECO:0000313" key="13">
    <source>
        <dbReference type="Proteomes" id="UP001055117"/>
    </source>
</evidence>
<keyword evidence="7" id="KW-0804">Transcription</keyword>
<dbReference type="PROSITE" id="PS00688">
    <property type="entry name" value="SIGMA54_INTERACT_3"/>
    <property type="match status" value="1"/>
</dbReference>
<dbReference type="Proteomes" id="UP001055117">
    <property type="component" value="Unassembled WGS sequence"/>
</dbReference>
<dbReference type="InterPro" id="IPR025662">
    <property type="entry name" value="Sigma_54_int_dom_ATP-bd_1"/>
</dbReference>
<dbReference type="EMBL" id="BPQG01000007">
    <property type="protein sequence ID" value="GJD42960.1"/>
    <property type="molecule type" value="Genomic_DNA"/>
</dbReference>
<dbReference type="InterPro" id="IPR002078">
    <property type="entry name" value="Sigma_54_int"/>
</dbReference>
<evidence type="ECO:0000256" key="3">
    <source>
        <dbReference type="ARBA" id="ARBA00023012"/>
    </source>
</evidence>
<dbReference type="InterPro" id="IPR011006">
    <property type="entry name" value="CheY-like_superfamily"/>
</dbReference>
<feature type="domain" description="Response regulatory" evidence="11">
    <location>
        <begin position="3"/>
        <end position="119"/>
    </location>
</feature>
<evidence type="ECO:0000256" key="9">
    <source>
        <dbReference type="SAM" id="MobiDB-lite"/>
    </source>
</evidence>
<comment type="caution">
    <text evidence="12">The sequence shown here is derived from an EMBL/GenBank/DDBJ whole genome shotgun (WGS) entry which is preliminary data.</text>
</comment>
<dbReference type="RefSeq" id="WP_147828317.1">
    <property type="nucleotide sequence ID" value="NZ_BPQG01000007.1"/>
</dbReference>
<dbReference type="PROSITE" id="PS50110">
    <property type="entry name" value="RESPONSE_REGULATORY"/>
    <property type="match status" value="1"/>
</dbReference>
<dbReference type="Pfam" id="PF25601">
    <property type="entry name" value="AAA_lid_14"/>
    <property type="match status" value="1"/>
</dbReference>
<dbReference type="Gene3D" id="1.10.10.60">
    <property type="entry name" value="Homeodomain-like"/>
    <property type="match status" value="1"/>
</dbReference>
<sequence length="463" mass="48415">MALILIVDDDAALAESLAETIADLGHRPLVAASGRDALSRLAAEPRVAAILLDLRMPGDLDGMAVLARIRAQDSPPPVTVLTAYANAGNTIEAMRLGAHDHLTKPVGRADLAAVLAAMLERPAIPSSSAVEPGPGDGLVGSSAGMRRVQKTIGLAADSDATILIRGETGTGKELVARALHTYARRRTGAFVPVNCAAIPRDLLESELFGHVRGAFSGAVTDRPGAFREAQGGTLFLDEIGDMPREMQAKILRVIQDKVVAPVGGRPVAVAVRVVAATHRDLPGMVAAGTFREDLYYRLNVVPIALPPLRERLADILPLAEHFLAGAGLGGKRLTAAAAARLLGHAWPGNVRELRNVIERAGVLVRGDAIDAQDLDLPAASRKPEPVDWLSGDLPGAVARLEAAMIAAALEAAGGNRTAAARRLGIQRQLLYAKIERYGLGAPPDGTDLSDIPTDAVVNPDGRA</sequence>
<keyword evidence="8" id="KW-0597">Phosphoprotein</keyword>
<keyword evidence="1" id="KW-0547">Nucleotide-binding</keyword>
<keyword evidence="3" id="KW-0902">Two-component regulatory system</keyword>
<dbReference type="PRINTS" id="PR01590">
    <property type="entry name" value="HTHFIS"/>
</dbReference>
<dbReference type="InterPro" id="IPR025944">
    <property type="entry name" value="Sigma_54_int_dom_CS"/>
</dbReference>
<dbReference type="InterPro" id="IPR003593">
    <property type="entry name" value="AAA+_ATPase"/>
</dbReference>
<evidence type="ECO:0000256" key="6">
    <source>
        <dbReference type="ARBA" id="ARBA00023159"/>
    </source>
</evidence>
<evidence type="ECO:0000256" key="8">
    <source>
        <dbReference type="PROSITE-ProRule" id="PRU00169"/>
    </source>
</evidence>
<reference evidence="12 13" key="1">
    <citation type="journal article" date="2021" name="Front. Microbiol.">
        <title>Comprehensive Comparative Genomics and Phenotyping of Methylobacterium Species.</title>
        <authorList>
            <person name="Alessa O."/>
            <person name="Ogura Y."/>
            <person name="Fujitani Y."/>
            <person name="Takami H."/>
            <person name="Hayashi T."/>
            <person name="Sahin N."/>
            <person name="Tani A."/>
        </authorList>
    </citation>
    <scope>NUCLEOTIDE SEQUENCE [LARGE SCALE GENOMIC DNA]</scope>
    <source>
        <strain evidence="12 13">DSM 23679</strain>
    </source>
</reference>
<evidence type="ECO:0000256" key="1">
    <source>
        <dbReference type="ARBA" id="ARBA00022741"/>
    </source>
</evidence>
<dbReference type="PANTHER" id="PTHR32071">
    <property type="entry name" value="TRANSCRIPTIONAL REGULATORY PROTEIN"/>
    <property type="match status" value="1"/>
</dbReference>
<keyword evidence="2" id="KW-0067">ATP-binding</keyword>
<dbReference type="Pfam" id="PF00072">
    <property type="entry name" value="Response_reg"/>
    <property type="match status" value="1"/>
</dbReference>
<evidence type="ECO:0000259" key="10">
    <source>
        <dbReference type="PROSITE" id="PS50045"/>
    </source>
</evidence>
<dbReference type="SUPFAM" id="SSF52172">
    <property type="entry name" value="CheY-like"/>
    <property type="match status" value="1"/>
</dbReference>
<dbReference type="Pfam" id="PF02954">
    <property type="entry name" value="HTH_8"/>
    <property type="match status" value="1"/>
</dbReference>
<dbReference type="InterPro" id="IPR009057">
    <property type="entry name" value="Homeodomain-like_sf"/>
</dbReference>
<name>A0ABQ4QCJ9_9HYPH</name>
<dbReference type="Gene3D" id="3.40.50.300">
    <property type="entry name" value="P-loop containing nucleotide triphosphate hydrolases"/>
    <property type="match status" value="1"/>
</dbReference>
<feature type="region of interest" description="Disordered" evidence="9">
    <location>
        <begin position="442"/>
        <end position="463"/>
    </location>
</feature>
<dbReference type="SMART" id="SM00448">
    <property type="entry name" value="REC"/>
    <property type="match status" value="1"/>
</dbReference>
<keyword evidence="6" id="KW-0010">Activator</keyword>
<keyword evidence="13" id="KW-1185">Reference proteome</keyword>
<dbReference type="InterPro" id="IPR025943">
    <property type="entry name" value="Sigma_54_int_dom_ATP-bd_2"/>
</dbReference>
<dbReference type="SMART" id="SM00382">
    <property type="entry name" value="AAA"/>
    <property type="match status" value="1"/>
</dbReference>
<evidence type="ECO:0000256" key="2">
    <source>
        <dbReference type="ARBA" id="ARBA00022840"/>
    </source>
</evidence>
<dbReference type="Gene3D" id="1.10.8.60">
    <property type="match status" value="1"/>
</dbReference>
<dbReference type="SUPFAM" id="SSF46689">
    <property type="entry name" value="Homeodomain-like"/>
    <property type="match status" value="1"/>
</dbReference>
<feature type="modified residue" description="4-aspartylphosphate" evidence="8">
    <location>
        <position position="53"/>
    </location>
</feature>
<dbReference type="Gene3D" id="3.40.50.2300">
    <property type="match status" value="1"/>
</dbReference>
<evidence type="ECO:0000256" key="4">
    <source>
        <dbReference type="ARBA" id="ARBA00023015"/>
    </source>
</evidence>
<dbReference type="InterPro" id="IPR001789">
    <property type="entry name" value="Sig_transdc_resp-reg_receiver"/>
</dbReference>
<dbReference type="PROSITE" id="PS00676">
    <property type="entry name" value="SIGMA54_INTERACT_2"/>
    <property type="match status" value="1"/>
</dbReference>
<keyword evidence="5" id="KW-0238">DNA-binding</keyword>
<dbReference type="InterPro" id="IPR058031">
    <property type="entry name" value="AAA_lid_NorR"/>
</dbReference>
<dbReference type="PROSITE" id="PS00675">
    <property type="entry name" value="SIGMA54_INTERACT_1"/>
    <property type="match status" value="1"/>
</dbReference>
<accession>A0ABQ4QCJ9</accession>
<protein>
    <submittedName>
        <fullName evidence="12">Transcriptional regulatory protein ZraR</fullName>
    </submittedName>
</protein>